<dbReference type="InterPro" id="IPR020904">
    <property type="entry name" value="Sc_DH/Rdtase_CS"/>
</dbReference>
<dbReference type="Gene3D" id="3.40.50.720">
    <property type="entry name" value="NAD(P)-binding Rossmann-like Domain"/>
    <property type="match status" value="1"/>
</dbReference>
<dbReference type="PRINTS" id="PR00081">
    <property type="entry name" value="GDHRDH"/>
</dbReference>
<comment type="similarity">
    <text evidence="2">Belongs to the short-chain dehydrogenases/reductases (SDR) family.</text>
</comment>
<evidence type="ECO:0000256" key="2">
    <source>
        <dbReference type="RuleBase" id="RU000363"/>
    </source>
</evidence>
<dbReference type="InterPro" id="IPR036291">
    <property type="entry name" value="NAD(P)-bd_dom_sf"/>
</dbReference>
<keyword evidence="5" id="KW-1185">Reference proteome</keyword>
<evidence type="ECO:0000256" key="3">
    <source>
        <dbReference type="SAM" id="Phobius"/>
    </source>
</evidence>
<sequence>MAHKSEWWTNFLFSLYVAGEVVFVFLTSLPFLLVVLVRKTFSGSGKKITGKTVLVTGSARGLGRALSFEFAKQGCKLICVDVNTSVNEKTVEEINAQLGKPETATSMFCDVGDFESVRKLAEEVNKKHGKVDILVNNAGIVYGMHNIEDIEEGMAKKVVNVNLLSSLWLVQAFLPQMKANKDGHIVFINSISSLIPLGDATIYTATKYGLLGFTEGLMDELSRSSDNSNIKITSVHPFFVRTEGLKNLKINPKYFAMDPHTAARYLIKGVRREYKKFAVPGNELIFWIFALSRVLPHTMYQKLVNRIHDKVLI</sequence>
<feature type="transmembrane region" description="Helical" evidence="3">
    <location>
        <begin position="12"/>
        <end position="37"/>
    </location>
</feature>
<evidence type="ECO:0000313" key="4">
    <source>
        <dbReference type="EMBL" id="KAK6631444.1"/>
    </source>
</evidence>
<dbReference type="Pfam" id="PF00106">
    <property type="entry name" value="adh_short"/>
    <property type="match status" value="1"/>
</dbReference>
<dbReference type="CDD" id="cd05233">
    <property type="entry name" value="SDR_c"/>
    <property type="match status" value="1"/>
</dbReference>
<evidence type="ECO:0000256" key="1">
    <source>
        <dbReference type="ARBA" id="ARBA00023002"/>
    </source>
</evidence>
<dbReference type="PANTHER" id="PTHR24322:SF748">
    <property type="entry name" value="FI23927P1-RELATED"/>
    <property type="match status" value="1"/>
</dbReference>
<dbReference type="PRINTS" id="PR00080">
    <property type="entry name" value="SDRFAMILY"/>
</dbReference>
<organism evidence="4 5">
    <name type="scientific">Polyplax serrata</name>
    <name type="common">Common mouse louse</name>
    <dbReference type="NCBI Taxonomy" id="468196"/>
    <lineage>
        <taxon>Eukaryota</taxon>
        <taxon>Metazoa</taxon>
        <taxon>Ecdysozoa</taxon>
        <taxon>Arthropoda</taxon>
        <taxon>Hexapoda</taxon>
        <taxon>Insecta</taxon>
        <taxon>Pterygota</taxon>
        <taxon>Neoptera</taxon>
        <taxon>Paraneoptera</taxon>
        <taxon>Psocodea</taxon>
        <taxon>Troctomorpha</taxon>
        <taxon>Phthiraptera</taxon>
        <taxon>Anoplura</taxon>
        <taxon>Polyplacidae</taxon>
        <taxon>Polyplax</taxon>
    </lineage>
</organism>
<name>A0ABR1AYN0_POLSC</name>
<comment type="caution">
    <text evidence="4">The sequence shown here is derived from an EMBL/GenBank/DDBJ whole genome shotgun (WGS) entry which is preliminary data.</text>
</comment>
<protein>
    <submittedName>
        <fullName evidence="4">Uncharacterized protein</fullName>
    </submittedName>
</protein>
<keyword evidence="3" id="KW-0472">Membrane</keyword>
<dbReference type="PANTHER" id="PTHR24322">
    <property type="entry name" value="PKSB"/>
    <property type="match status" value="1"/>
</dbReference>
<gene>
    <name evidence="4" type="ORF">RUM44_005971</name>
</gene>
<accession>A0ABR1AYN0</accession>
<keyword evidence="3" id="KW-1133">Transmembrane helix</keyword>
<dbReference type="InterPro" id="IPR002347">
    <property type="entry name" value="SDR_fam"/>
</dbReference>
<keyword evidence="1" id="KW-0560">Oxidoreductase</keyword>
<dbReference type="PROSITE" id="PS00061">
    <property type="entry name" value="ADH_SHORT"/>
    <property type="match status" value="1"/>
</dbReference>
<proteinExistence type="inferred from homology"/>
<evidence type="ECO:0000313" key="5">
    <source>
        <dbReference type="Proteomes" id="UP001359485"/>
    </source>
</evidence>
<reference evidence="4 5" key="1">
    <citation type="submission" date="2023-09" db="EMBL/GenBank/DDBJ databases">
        <title>Genomes of two closely related lineages of the louse Polyplax serrata with different host specificities.</title>
        <authorList>
            <person name="Martinu J."/>
            <person name="Tarabai H."/>
            <person name="Stefka J."/>
            <person name="Hypsa V."/>
        </authorList>
    </citation>
    <scope>NUCLEOTIDE SEQUENCE [LARGE SCALE GENOMIC DNA]</scope>
    <source>
        <strain evidence="4">98ZLc_SE</strain>
    </source>
</reference>
<dbReference type="EMBL" id="JAWJWF010000006">
    <property type="protein sequence ID" value="KAK6631444.1"/>
    <property type="molecule type" value="Genomic_DNA"/>
</dbReference>
<dbReference type="SUPFAM" id="SSF51735">
    <property type="entry name" value="NAD(P)-binding Rossmann-fold domains"/>
    <property type="match status" value="1"/>
</dbReference>
<dbReference type="Proteomes" id="UP001359485">
    <property type="component" value="Unassembled WGS sequence"/>
</dbReference>
<keyword evidence="3" id="KW-0812">Transmembrane</keyword>